<dbReference type="InterPro" id="IPR001932">
    <property type="entry name" value="PPM-type_phosphatase-like_dom"/>
</dbReference>
<accession>A0A0D2KVR7</accession>
<dbReference type="InterPro" id="IPR001024">
    <property type="entry name" value="PLAT/LH2_dom"/>
</dbReference>
<dbReference type="KEGG" id="mng:MNEG_8483"/>
<dbReference type="InterPro" id="IPR039123">
    <property type="entry name" value="PPTC7"/>
</dbReference>
<evidence type="ECO:0000259" key="3">
    <source>
        <dbReference type="PROSITE" id="PS50095"/>
    </source>
</evidence>
<dbReference type="Proteomes" id="UP000054498">
    <property type="component" value="Unassembled WGS sequence"/>
</dbReference>
<dbReference type="PROSITE" id="PS51746">
    <property type="entry name" value="PPM_2"/>
    <property type="match status" value="1"/>
</dbReference>
<comment type="similarity">
    <text evidence="2">Belongs to the PP2C family.</text>
</comment>
<comment type="cofactor">
    <cofactor evidence="2">
        <name>Mg(2+)</name>
        <dbReference type="ChEBI" id="CHEBI:18420"/>
    </cofactor>
</comment>
<dbReference type="Pfam" id="PF01477">
    <property type="entry name" value="PLAT"/>
    <property type="match status" value="1"/>
</dbReference>
<dbReference type="EMBL" id="KK101835">
    <property type="protein sequence ID" value="KIY99478.1"/>
    <property type="molecule type" value="Genomic_DNA"/>
</dbReference>
<dbReference type="EC" id="3.1.3.16" evidence="2"/>
<keyword evidence="2" id="KW-0904">Protein phosphatase</keyword>
<dbReference type="SUPFAM" id="SSF81606">
    <property type="entry name" value="PP2C-like"/>
    <property type="match status" value="1"/>
</dbReference>
<keyword evidence="6" id="KW-1185">Reference proteome</keyword>
<dbReference type="PANTHER" id="PTHR12320">
    <property type="entry name" value="PROTEIN PHOSPHATASE 2C"/>
    <property type="match status" value="1"/>
</dbReference>
<keyword evidence="2" id="KW-0378">Hydrolase</keyword>
<keyword evidence="2" id="KW-0460">Magnesium</keyword>
<dbReference type="Gene3D" id="2.60.60.20">
    <property type="entry name" value="PLAT/LH2 domain"/>
    <property type="match status" value="1"/>
</dbReference>
<evidence type="ECO:0000256" key="2">
    <source>
        <dbReference type="RuleBase" id="RU366020"/>
    </source>
</evidence>
<proteinExistence type="inferred from homology"/>
<feature type="domain" description="PPM-type phosphatase" evidence="4">
    <location>
        <begin position="222"/>
        <end position="475"/>
    </location>
</feature>
<comment type="catalytic activity">
    <reaction evidence="2">
        <text>O-phospho-L-seryl-[protein] + H2O = L-seryl-[protein] + phosphate</text>
        <dbReference type="Rhea" id="RHEA:20629"/>
        <dbReference type="Rhea" id="RHEA-COMP:9863"/>
        <dbReference type="Rhea" id="RHEA-COMP:11604"/>
        <dbReference type="ChEBI" id="CHEBI:15377"/>
        <dbReference type="ChEBI" id="CHEBI:29999"/>
        <dbReference type="ChEBI" id="CHEBI:43474"/>
        <dbReference type="ChEBI" id="CHEBI:83421"/>
        <dbReference type="EC" id="3.1.3.16"/>
    </reaction>
</comment>
<sequence length="476" mass="50115">MSLLLTSCAHLARRARTAAPPLLALCARGAAAGHAGAAWRPGAGGAAWSPWLAKCMAAHLSGCAEAEPALDLYRVNVITGNVRGAGTRLPCTVQLVGTNGTSDKAVVGEDGLGRGSSVAVELHAPKDIGEIKRCFVERGKGGYTDTGDGWFLEMVEVVGPGQEVYQFPCHAWFGHSDCGDFVGALERNLIPVKADHKLPVAEILGDPVSVQAAGISFPHPDKIKHGDARGVNKQHFGFAGEDAYFYCTGRNNIFGMGVADGVYAWKEQGIDSGAMSRTLMETARHMVQAGCEDVLKVLQVAARHVESEGVLGSSTICLLTINKAVGRLQAATLGDSGMFVIGRRPGSSLLQVKFRTPQQEHEFGRPYQLGHFAHANNPDDADLATFVVQAGDVIVAGSDGLLDNLSETELMDEVAAGLRAGARAPQIAQQIAKAAFLASVDRGRTTPYARAATEAFDMVYSGGKKDDIAVVVALVT</sequence>
<protein>
    <recommendedName>
        <fullName evidence="2">Protein phosphatase</fullName>
        <ecNumber evidence="2">3.1.3.16</ecNumber>
    </recommendedName>
</protein>
<feature type="domain" description="PLAT" evidence="3">
    <location>
        <begin position="71"/>
        <end position="187"/>
    </location>
</feature>
<comment type="catalytic activity">
    <reaction evidence="2">
        <text>O-phospho-L-threonyl-[protein] + H2O = L-threonyl-[protein] + phosphate</text>
        <dbReference type="Rhea" id="RHEA:47004"/>
        <dbReference type="Rhea" id="RHEA-COMP:11060"/>
        <dbReference type="Rhea" id="RHEA-COMP:11605"/>
        <dbReference type="ChEBI" id="CHEBI:15377"/>
        <dbReference type="ChEBI" id="CHEBI:30013"/>
        <dbReference type="ChEBI" id="CHEBI:43474"/>
        <dbReference type="ChEBI" id="CHEBI:61977"/>
        <dbReference type="EC" id="3.1.3.16"/>
    </reaction>
</comment>
<dbReference type="AlphaFoldDB" id="A0A0D2KVR7"/>
<dbReference type="SUPFAM" id="SSF49723">
    <property type="entry name" value="Lipase/lipooxygenase domain (PLAT/LH2 domain)"/>
    <property type="match status" value="1"/>
</dbReference>
<dbReference type="PANTHER" id="PTHR12320:SF1">
    <property type="entry name" value="PROTEIN PHOSPHATASE PTC7 HOMOLOG"/>
    <property type="match status" value="1"/>
</dbReference>
<dbReference type="RefSeq" id="XP_013898498.1">
    <property type="nucleotide sequence ID" value="XM_014043044.1"/>
</dbReference>
<gene>
    <name evidence="5" type="ORF">MNEG_8483</name>
</gene>
<dbReference type="Pfam" id="PF07228">
    <property type="entry name" value="SpoIIE"/>
    <property type="match status" value="1"/>
</dbReference>
<dbReference type="Gene3D" id="3.60.40.10">
    <property type="entry name" value="PPM-type phosphatase domain"/>
    <property type="match status" value="1"/>
</dbReference>
<keyword evidence="2" id="KW-0479">Metal-binding</keyword>
<evidence type="ECO:0000259" key="4">
    <source>
        <dbReference type="PROSITE" id="PS51746"/>
    </source>
</evidence>
<evidence type="ECO:0000256" key="1">
    <source>
        <dbReference type="PROSITE-ProRule" id="PRU00152"/>
    </source>
</evidence>
<dbReference type="GeneID" id="25741359"/>
<reference evidence="5 6" key="1">
    <citation type="journal article" date="2013" name="BMC Genomics">
        <title>Reconstruction of the lipid metabolism for the microalga Monoraphidium neglectum from its genome sequence reveals characteristics suitable for biofuel production.</title>
        <authorList>
            <person name="Bogen C."/>
            <person name="Al-Dilaimi A."/>
            <person name="Albersmeier A."/>
            <person name="Wichmann J."/>
            <person name="Grundmann M."/>
            <person name="Rupp O."/>
            <person name="Lauersen K.J."/>
            <person name="Blifernez-Klassen O."/>
            <person name="Kalinowski J."/>
            <person name="Goesmann A."/>
            <person name="Mussgnug J.H."/>
            <person name="Kruse O."/>
        </authorList>
    </citation>
    <scope>NUCLEOTIDE SEQUENCE [LARGE SCALE GENOMIC DNA]</scope>
    <source>
        <strain evidence="5 6">SAG 48.87</strain>
    </source>
</reference>
<name>A0A0D2KVR7_9CHLO</name>
<dbReference type="GO" id="GO:0004722">
    <property type="term" value="F:protein serine/threonine phosphatase activity"/>
    <property type="evidence" value="ECO:0007669"/>
    <property type="project" value="UniProtKB-EC"/>
</dbReference>
<keyword evidence="2" id="KW-0464">Manganese</keyword>
<dbReference type="SMART" id="SM00308">
    <property type="entry name" value="LH2"/>
    <property type="match status" value="1"/>
</dbReference>
<dbReference type="SMART" id="SM00331">
    <property type="entry name" value="PP2C_SIG"/>
    <property type="match status" value="1"/>
</dbReference>
<evidence type="ECO:0000313" key="6">
    <source>
        <dbReference type="Proteomes" id="UP000054498"/>
    </source>
</evidence>
<comment type="caution">
    <text evidence="1">Lacks conserved residue(s) required for the propagation of feature annotation.</text>
</comment>
<dbReference type="GO" id="GO:0046872">
    <property type="term" value="F:metal ion binding"/>
    <property type="evidence" value="ECO:0007669"/>
    <property type="project" value="UniProtKB-UniRule"/>
</dbReference>
<dbReference type="PROSITE" id="PS50095">
    <property type="entry name" value="PLAT"/>
    <property type="match status" value="1"/>
</dbReference>
<dbReference type="SMART" id="SM00332">
    <property type="entry name" value="PP2Cc"/>
    <property type="match status" value="1"/>
</dbReference>
<comment type="cofactor">
    <cofactor evidence="2">
        <name>Mn(2+)</name>
        <dbReference type="ChEBI" id="CHEBI:29035"/>
    </cofactor>
</comment>
<evidence type="ECO:0000313" key="5">
    <source>
        <dbReference type="EMBL" id="KIY99478.1"/>
    </source>
</evidence>
<dbReference type="InterPro" id="IPR036457">
    <property type="entry name" value="PPM-type-like_dom_sf"/>
</dbReference>
<organism evidence="5 6">
    <name type="scientific">Monoraphidium neglectum</name>
    <dbReference type="NCBI Taxonomy" id="145388"/>
    <lineage>
        <taxon>Eukaryota</taxon>
        <taxon>Viridiplantae</taxon>
        <taxon>Chlorophyta</taxon>
        <taxon>core chlorophytes</taxon>
        <taxon>Chlorophyceae</taxon>
        <taxon>CS clade</taxon>
        <taxon>Sphaeropleales</taxon>
        <taxon>Selenastraceae</taxon>
        <taxon>Monoraphidium</taxon>
    </lineage>
</organism>
<dbReference type="OrthoDB" id="60843at2759"/>
<dbReference type="InterPro" id="IPR036392">
    <property type="entry name" value="PLAT/LH2_dom_sf"/>
</dbReference>